<reference evidence="1 2" key="1">
    <citation type="submission" date="2017-01" db="EMBL/GenBank/DDBJ databases">
        <title>The cable genome- insights into the physiology and evolution of filamentous bacteria capable of sulfide oxidation via long distance electron transfer.</title>
        <authorList>
            <person name="Schreiber L."/>
            <person name="Bjerg J.T."/>
            <person name="Boggild A."/>
            <person name="Van De Vossenberg J."/>
            <person name="Meysman F."/>
            <person name="Nielsen L.P."/>
            <person name="Schramm A."/>
            <person name="Kjeldsen K.U."/>
        </authorList>
    </citation>
    <scope>NUCLEOTIDE SEQUENCE [LARGE SCALE GENOMIC DNA]</scope>
    <source>
        <strain evidence="1">MCF</strain>
    </source>
</reference>
<gene>
    <name evidence="1" type="ORF">H206_05587</name>
</gene>
<dbReference type="Proteomes" id="UP000287853">
    <property type="component" value="Unassembled WGS sequence"/>
</dbReference>
<dbReference type="EMBL" id="MTKO01000022">
    <property type="protein sequence ID" value="RWX47806.1"/>
    <property type="molecule type" value="Genomic_DNA"/>
</dbReference>
<evidence type="ECO:0000313" key="1">
    <source>
        <dbReference type="EMBL" id="RWX47806.1"/>
    </source>
</evidence>
<name>A0A3S3RTS3_9BACT</name>
<proteinExistence type="predicted"/>
<keyword evidence="2" id="KW-1185">Reference proteome</keyword>
<protein>
    <submittedName>
        <fullName evidence="1">Uncharacterized protein</fullName>
    </submittedName>
</protein>
<accession>A0A3S3RTS3</accession>
<sequence length="33" mass="3808">MIREETALFYTRSFLCTCPLPGQAGRFIYNPPD</sequence>
<comment type="caution">
    <text evidence="1">The sequence shown here is derived from an EMBL/GenBank/DDBJ whole genome shotgun (WGS) entry which is preliminary data.</text>
</comment>
<dbReference type="AlphaFoldDB" id="A0A3S3RTS3"/>
<evidence type="ECO:0000313" key="2">
    <source>
        <dbReference type="Proteomes" id="UP000287853"/>
    </source>
</evidence>
<organism evidence="1 2">
    <name type="scientific">Candidatus Electrothrix aarhusensis</name>
    <dbReference type="NCBI Taxonomy" id="1859131"/>
    <lineage>
        <taxon>Bacteria</taxon>
        <taxon>Pseudomonadati</taxon>
        <taxon>Thermodesulfobacteriota</taxon>
        <taxon>Desulfobulbia</taxon>
        <taxon>Desulfobulbales</taxon>
        <taxon>Desulfobulbaceae</taxon>
        <taxon>Candidatus Electrothrix</taxon>
    </lineage>
</organism>